<comment type="similarity">
    <text evidence="1">Belongs to the 'phage' integrase family.</text>
</comment>
<dbReference type="Pfam" id="PF13356">
    <property type="entry name" value="Arm-DNA-bind_3"/>
    <property type="match status" value="1"/>
</dbReference>
<keyword evidence="2" id="KW-0229">DNA integration</keyword>
<sequence length="114" mass="12800">MSLTDLKCKAAKPREKPFKIFDGEGLYLKITPTGSKLWGLKYYFAGKEKLLSIGPYPQVSLTEARTAKLSAKKLLAAHQDPSLVKQETKKLAEQNSNQTFEGVAREWLEKKKAT</sequence>
<reference evidence="4 5" key="1">
    <citation type="submission" date="2017-08" db="EMBL/GenBank/DDBJ databases">
        <title>Infants hospitalized years apart are colonized by the same room-sourced microbial strains.</title>
        <authorList>
            <person name="Brooks B."/>
            <person name="Olm M.R."/>
            <person name="Firek B.A."/>
            <person name="Baker R."/>
            <person name="Thomas B.C."/>
            <person name="Morowitz M.J."/>
            <person name="Banfield J.F."/>
        </authorList>
    </citation>
    <scope>NUCLEOTIDE SEQUENCE [LARGE SCALE GENOMIC DNA]</scope>
    <source>
        <strain evidence="4">S2_006_000_R2_64</strain>
    </source>
</reference>
<dbReference type="GO" id="GO:0015074">
    <property type="term" value="P:DNA integration"/>
    <property type="evidence" value="ECO:0007669"/>
    <property type="project" value="UniProtKB-KW"/>
</dbReference>
<evidence type="ECO:0000313" key="4">
    <source>
        <dbReference type="EMBL" id="PZP53575.1"/>
    </source>
</evidence>
<dbReference type="EMBL" id="QFOT01000174">
    <property type="protein sequence ID" value="PZP53575.1"/>
    <property type="molecule type" value="Genomic_DNA"/>
</dbReference>
<protein>
    <submittedName>
        <fullName evidence="4">Integrase</fullName>
    </submittedName>
</protein>
<organism evidence="4 5">
    <name type="scientific">Micavibrio aeruginosavorus</name>
    <dbReference type="NCBI Taxonomy" id="349221"/>
    <lineage>
        <taxon>Bacteria</taxon>
        <taxon>Pseudomonadati</taxon>
        <taxon>Bdellovibrionota</taxon>
        <taxon>Bdellovibrionia</taxon>
        <taxon>Bdellovibrionales</taxon>
        <taxon>Pseudobdellovibrionaceae</taxon>
        <taxon>Micavibrio</taxon>
    </lineage>
</organism>
<accession>A0A2W5FBW3</accession>
<evidence type="ECO:0000256" key="1">
    <source>
        <dbReference type="ARBA" id="ARBA00008857"/>
    </source>
</evidence>
<evidence type="ECO:0000256" key="2">
    <source>
        <dbReference type="ARBA" id="ARBA00022908"/>
    </source>
</evidence>
<dbReference type="InterPro" id="IPR050808">
    <property type="entry name" value="Phage_Integrase"/>
</dbReference>
<dbReference type="AlphaFoldDB" id="A0A2W5FBW3"/>
<proteinExistence type="inferred from homology"/>
<dbReference type="Gene3D" id="3.30.160.390">
    <property type="entry name" value="Integrase, DNA-binding domain"/>
    <property type="match status" value="1"/>
</dbReference>
<dbReference type="PANTHER" id="PTHR30629">
    <property type="entry name" value="PROPHAGE INTEGRASE"/>
    <property type="match status" value="1"/>
</dbReference>
<gene>
    <name evidence="4" type="ORF">DI586_10875</name>
</gene>
<evidence type="ECO:0000259" key="3">
    <source>
        <dbReference type="Pfam" id="PF13356"/>
    </source>
</evidence>
<feature type="non-terminal residue" evidence="4">
    <location>
        <position position="114"/>
    </location>
</feature>
<evidence type="ECO:0000313" key="5">
    <source>
        <dbReference type="Proteomes" id="UP000249739"/>
    </source>
</evidence>
<feature type="domain" description="Integrase DNA-binding" evidence="3">
    <location>
        <begin position="3"/>
        <end position="87"/>
    </location>
</feature>
<comment type="caution">
    <text evidence="4">The sequence shown here is derived from an EMBL/GenBank/DDBJ whole genome shotgun (WGS) entry which is preliminary data.</text>
</comment>
<dbReference type="Proteomes" id="UP000249739">
    <property type="component" value="Unassembled WGS sequence"/>
</dbReference>
<dbReference type="InterPro" id="IPR025166">
    <property type="entry name" value="Integrase_DNA_bind_dom"/>
</dbReference>
<name>A0A2W5FBW3_9BACT</name>
<dbReference type="PANTHER" id="PTHR30629:SF2">
    <property type="entry name" value="PROPHAGE INTEGRASE INTS-RELATED"/>
    <property type="match status" value="1"/>
</dbReference>
<dbReference type="InterPro" id="IPR038488">
    <property type="entry name" value="Integrase_DNA-bd_sf"/>
</dbReference>